<dbReference type="AlphaFoldDB" id="A0A4T0FFM2"/>
<comment type="caution">
    <text evidence="1">The sequence shown here is derived from an EMBL/GenBank/DDBJ whole genome shotgun (WGS) entry which is preliminary data.</text>
</comment>
<evidence type="ECO:0008006" key="3">
    <source>
        <dbReference type="Google" id="ProtNLM"/>
    </source>
</evidence>
<dbReference type="OrthoDB" id="3352510at2759"/>
<dbReference type="EMBL" id="SPNW01000071">
    <property type="protein sequence ID" value="TIA86941.1"/>
    <property type="molecule type" value="Genomic_DNA"/>
</dbReference>
<keyword evidence="2" id="KW-1185">Reference proteome</keyword>
<accession>A0A4T0FFM2</accession>
<evidence type="ECO:0000313" key="1">
    <source>
        <dbReference type="EMBL" id="TIA86941.1"/>
    </source>
</evidence>
<gene>
    <name evidence="1" type="ORF">E3P99_03519</name>
</gene>
<dbReference type="Proteomes" id="UP000310189">
    <property type="component" value="Unassembled WGS sequence"/>
</dbReference>
<name>A0A4T0FFM2_9BASI</name>
<protein>
    <recommendedName>
        <fullName evidence="3">Tubby C-terminal domain-containing protein</fullName>
    </recommendedName>
</protein>
<proteinExistence type="predicted"/>
<reference evidence="1 2" key="1">
    <citation type="submission" date="2019-03" db="EMBL/GenBank/DDBJ databases">
        <title>Sequencing 23 genomes of Wallemia ichthyophaga.</title>
        <authorList>
            <person name="Gostincar C."/>
        </authorList>
    </citation>
    <scope>NUCLEOTIDE SEQUENCE [LARGE SCALE GENOMIC DNA]</scope>
    <source>
        <strain evidence="1 2">EXF-5753</strain>
    </source>
</reference>
<evidence type="ECO:0000313" key="2">
    <source>
        <dbReference type="Proteomes" id="UP000310189"/>
    </source>
</evidence>
<organism evidence="1 2">
    <name type="scientific">Wallemia hederae</name>
    <dbReference type="NCBI Taxonomy" id="1540922"/>
    <lineage>
        <taxon>Eukaryota</taxon>
        <taxon>Fungi</taxon>
        <taxon>Dikarya</taxon>
        <taxon>Basidiomycota</taxon>
        <taxon>Wallemiomycotina</taxon>
        <taxon>Wallemiomycetes</taxon>
        <taxon>Wallemiales</taxon>
        <taxon>Wallemiaceae</taxon>
        <taxon>Wallemia</taxon>
    </lineage>
</organism>
<sequence>MDRYSSKSSLQPTSINPRGVYLFHPHGDDDYEMFVLKAGESSSTSLVDRYPVLKTNIGFVSSKMELHSNVEGRVIAASKRGKRFTGKSSIDVTVEGQTVSLDKESRWGTFNRAFELYNGAQCRTVIDGKDFTVTDVSTGRVLAAYSTSTRSSKKDGVLSLFAVGLERDSVTLIFMVVLVMVKLIRDIGDYEEDYRSD</sequence>